<dbReference type="InParanoid" id="A0A165CMV4"/>
<keyword evidence="2" id="KW-1185">Reference proteome</keyword>
<organism evidence="1 2">
    <name type="scientific">Exidia glandulosa HHB12029</name>
    <dbReference type="NCBI Taxonomy" id="1314781"/>
    <lineage>
        <taxon>Eukaryota</taxon>
        <taxon>Fungi</taxon>
        <taxon>Dikarya</taxon>
        <taxon>Basidiomycota</taxon>
        <taxon>Agaricomycotina</taxon>
        <taxon>Agaricomycetes</taxon>
        <taxon>Auriculariales</taxon>
        <taxon>Exidiaceae</taxon>
        <taxon>Exidia</taxon>
    </lineage>
</organism>
<sequence>MVVPVADRAAMACQDDLRRKVMELSDAYRTVMNTRPRDAESAYGAWLAAFHTVPIVRAAPLRPAPNLNHCTPESRARMRRAFEKQKGSVQSLHG</sequence>
<reference evidence="1 2" key="1">
    <citation type="journal article" date="2016" name="Mol. Biol. Evol.">
        <title>Comparative Genomics of Early-Diverging Mushroom-Forming Fungi Provides Insights into the Origins of Lignocellulose Decay Capabilities.</title>
        <authorList>
            <person name="Nagy L.G."/>
            <person name="Riley R."/>
            <person name="Tritt A."/>
            <person name="Adam C."/>
            <person name="Daum C."/>
            <person name="Floudas D."/>
            <person name="Sun H."/>
            <person name="Yadav J.S."/>
            <person name="Pangilinan J."/>
            <person name="Larsson K.H."/>
            <person name="Matsuura K."/>
            <person name="Barry K."/>
            <person name="Labutti K."/>
            <person name="Kuo R."/>
            <person name="Ohm R.A."/>
            <person name="Bhattacharya S.S."/>
            <person name="Shirouzu T."/>
            <person name="Yoshinaga Y."/>
            <person name="Martin F.M."/>
            <person name="Grigoriev I.V."/>
            <person name="Hibbett D.S."/>
        </authorList>
    </citation>
    <scope>NUCLEOTIDE SEQUENCE [LARGE SCALE GENOMIC DNA]</scope>
    <source>
        <strain evidence="1 2">HHB12029</strain>
    </source>
</reference>
<name>A0A165CMV4_EXIGL</name>
<evidence type="ECO:0000313" key="2">
    <source>
        <dbReference type="Proteomes" id="UP000077266"/>
    </source>
</evidence>
<proteinExistence type="predicted"/>
<gene>
    <name evidence="1" type="ORF">EXIGLDRAFT_843439</name>
</gene>
<dbReference type="AlphaFoldDB" id="A0A165CMV4"/>
<dbReference type="EMBL" id="KV426305">
    <property type="protein sequence ID" value="KZV82758.1"/>
    <property type="molecule type" value="Genomic_DNA"/>
</dbReference>
<dbReference type="OrthoDB" id="10602462at2759"/>
<protein>
    <submittedName>
        <fullName evidence="1">Uncharacterized protein</fullName>
    </submittedName>
</protein>
<evidence type="ECO:0000313" key="1">
    <source>
        <dbReference type="EMBL" id="KZV82758.1"/>
    </source>
</evidence>
<dbReference type="Proteomes" id="UP000077266">
    <property type="component" value="Unassembled WGS sequence"/>
</dbReference>
<accession>A0A165CMV4</accession>